<feature type="domain" description="Calcineurin-like phosphoesterase" evidence="8">
    <location>
        <begin position="1"/>
        <end position="228"/>
    </location>
</feature>
<gene>
    <name evidence="7" type="primary">sbcD</name>
    <name evidence="10" type="ORF">H9928_12810</name>
</gene>
<dbReference type="InterPro" id="IPR026843">
    <property type="entry name" value="SbcD_C"/>
</dbReference>
<reference evidence="10" key="1">
    <citation type="journal article" date="2021" name="PeerJ">
        <title>Extensive microbial diversity within the chicken gut microbiome revealed by metagenomics and culture.</title>
        <authorList>
            <person name="Gilroy R."/>
            <person name="Ravi A."/>
            <person name="Getino M."/>
            <person name="Pursley I."/>
            <person name="Horton D.L."/>
            <person name="Alikhan N.F."/>
            <person name="Baker D."/>
            <person name="Gharbi K."/>
            <person name="Hall N."/>
            <person name="Watson M."/>
            <person name="Adriaenssens E.M."/>
            <person name="Foster-Nyarko E."/>
            <person name="Jarju S."/>
            <person name="Secka A."/>
            <person name="Antonio M."/>
            <person name="Oren A."/>
            <person name="Chaudhuri R.R."/>
            <person name="La Ragione R."/>
            <person name="Hildebrand F."/>
            <person name="Pallen M.J."/>
        </authorList>
    </citation>
    <scope>NUCLEOTIDE SEQUENCE</scope>
    <source>
        <strain evidence="10">8470</strain>
    </source>
</reference>
<dbReference type="Gene3D" id="3.60.21.10">
    <property type="match status" value="1"/>
</dbReference>
<evidence type="ECO:0000259" key="8">
    <source>
        <dbReference type="Pfam" id="PF00149"/>
    </source>
</evidence>
<evidence type="ECO:0000256" key="6">
    <source>
        <dbReference type="ARBA" id="ARBA00022839"/>
    </source>
</evidence>
<dbReference type="GO" id="GO:0004519">
    <property type="term" value="F:endonuclease activity"/>
    <property type="evidence" value="ECO:0007669"/>
    <property type="project" value="UniProtKB-KW"/>
</dbReference>
<dbReference type="InterPro" id="IPR050535">
    <property type="entry name" value="DNA_Repair-Maintenance_Comp"/>
</dbReference>
<dbReference type="NCBIfam" id="TIGR00619">
    <property type="entry name" value="sbcd"/>
    <property type="match status" value="1"/>
</dbReference>
<sequence length="402" mass="44681">MKIIHTSDWHLGHLLYEYDRTEEHRHFLSQLAGIVREEQPDALVVSGDVFHYSNPSAASQRLFTDALLAIHNACPRMQIVVTAGNHDSSSKLEVASNLWKYAGVSVIGQIERKDGKINLDRHIVEVRGKDGELKGYVAAVPHVFPQNFPALGGDLPRLERQQAFFQTLLDEVAGRNSSGVPVVMTAHLAVTGSDVTGHDEGRGGMEYTDIAVLGTGYDYLALGHIHCPQTLKGGRARYSGSPVAVSFDEDYVHSVSIVELDSHGSIPAIRTVPLATEWPLKVIPDKAVPIEEALELLEAVPDEEKAYIELFVRIADVPPAYCMERANRIVSGKKCRFCRYKWERVSAEQEERLHIIDADKLLTLSPQEVASVYYQDKYGQDMGEDLRVMLDTAVRRVKEAGD</sequence>
<dbReference type="Pfam" id="PF12320">
    <property type="entry name" value="SbcD_C"/>
    <property type="match status" value="1"/>
</dbReference>
<keyword evidence="6 7" id="KW-0269">Exonuclease</keyword>
<dbReference type="Proteomes" id="UP000784286">
    <property type="component" value="Unassembled WGS sequence"/>
</dbReference>
<evidence type="ECO:0000256" key="4">
    <source>
        <dbReference type="ARBA" id="ARBA00022722"/>
    </source>
</evidence>
<dbReference type="Pfam" id="PF00149">
    <property type="entry name" value="Metallophos"/>
    <property type="match status" value="1"/>
</dbReference>
<evidence type="ECO:0000256" key="7">
    <source>
        <dbReference type="RuleBase" id="RU363069"/>
    </source>
</evidence>
<comment type="similarity">
    <text evidence="1 7">Belongs to the SbcD family.</text>
</comment>
<evidence type="ECO:0000313" key="11">
    <source>
        <dbReference type="Proteomes" id="UP000784286"/>
    </source>
</evidence>
<evidence type="ECO:0000313" key="10">
    <source>
        <dbReference type="EMBL" id="MBU3857388.1"/>
    </source>
</evidence>
<comment type="caution">
    <text evidence="10">The sequence shown here is derived from an EMBL/GenBank/DDBJ whole genome shotgun (WGS) entry which is preliminary data.</text>
</comment>
<evidence type="ECO:0000256" key="5">
    <source>
        <dbReference type="ARBA" id="ARBA00022801"/>
    </source>
</evidence>
<reference evidence="10" key="2">
    <citation type="submission" date="2021-04" db="EMBL/GenBank/DDBJ databases">
        <authorList>
            <person name="Gilroy R."/>
        </authorList>
    </citation>
    <scope>NUCLEOTIDE SEQUENCE</scope>
    <source>
        <strain evidence="10">8470</strain>
    </source>
</reference>
<proteinExistence type="inferred from homology"/>
<name>A0A948TPU4_9BACT</name>
<organism evidence="10 11">
    <name type="scientific">Candidatus Phocaeicola excrementipullorum</name>
    <dbReference type="NCBI Taxonomy" id="2838731"/>
    <lineage>
        <taxon>Bacteria</taxon>
        <taxon>Pseudomonadati</taxon>
        <taxon>Bacteroidota</taxon>
        <taxon>Bacteroidia</taxon>
        <taxon>Bacteroidales</taxon>
        <taxon>Bacteroidaceae</taxon>
        <taxon>Phocaeicola</taxon>
    </lineage>
</organism>
<dbReference type="CDD" id="cd00840">
    <property type="entry name" value="MPP_Mre11_N"/>
    <property type="match status" value="1"/>
</dbReference>
<dbReference type="InterPro" id="IPR041796">
    <property type="entry name" value="Mre11_N"/>
</dbReference>
<keyword evidence="7" id="KW-0233">DNA recombination</keyword>
<evidence type="ECO:0000259" key="9">
    <source>
        <dbReference type="Pfam" id="PF12320"/>
    </source>
</evidence>
<keyword evidence="5 7" id="KW-0378">Hydrolase</keyword>
<evidence type="ECO:0000256" key="2">
    <source>
        <dbReference type="ARBA" id="ARBA00011322"/>
    </source>
</evidence>
<keyword evidence="7" id="KW-0235">DNA replication</keyword>
<keyword evidence="4 7" id="KW-0540">Nuclease</keyword>
<dbReference type="InterPro" id="IPR004593">
    <property type="entry name" value="SbcD"/>
</dbReference>
<dbReference type="GO" id="GO:0006260">
    <property type="term" value="P:DNA replication"/>
    <property type="evidence" value="ECO:0007669"/>
    <property type="project" value="UniProtKB-KW"/>
</dbReference>
<keyword evidence="7" id="KW-0255">Endonuclease</keyword>
<dbReference type="PANTHER" id="PTHR30337">
    <property type="entry name" value="COMPONENT OF ATP-DEPENDENT DSDNA EXONUCLEASE"/>
    <property type="match status" value="1"/>
</dbReference>
<evidence type="ECO:0000256" key="3">
    <source>
        <dbReference type="ARBA" id="ARBA00013365"/>
    </source>
</evidence>
<protein>
    <recommendedName>
        <fullName evidence="3 7">Nuclease SbcCD subunit D</fullName>
    </recommendedName>
</protein>
<dbReference type="PANTHER" id="PTHR30337:SF0">
    <property type="entry name" value="NUCLEASE SBCCD SUBUNIT D"/>
    <property type="match status" value="1"/>
</dbReference>
<dbReference type="EMBL" id="JAHLFJ010000119">
    <property type="protein sequence ID" value="MBU3857388.1"/>
    <property type="molecule type" value="Genomic_DNA"/>
</dbReference>
<dbReference type="SUPFAM" id="SSF56300">
    <property type="entry name" value="Metallo-dependent phosphatases"/>
    <property type="match status" value="1"/>
</dbReference>
<dbReference type="GO" id="GO:0006310">
    <property type="term" value="P:DNA recombination"/>
    <property type="evidence" value="ECO:0007669"/>
    <property type="project" value="UniProtKB-KW"/>
</dbReference>
<accession>A0A948TPU4</accession>
<dbReference type="GO" id="GO:0008408">
    <property type="term" value="F:3'-5' exonuclease activity"/>
    <property type="evidence" value="ECO:0007669"/>
    <property type="project" value="InterPro"/>
</dbReference>
<dbReference type="InterPro" id="IPR029052">
    <property type="entry name" value="Metallo-depent_PP-like"/>
</dbReference>
<feature type="domain" description="Nuclease SbcCD subunit D C-terminal" evidence="9">
    <location>
        <begin position="279"/>
        <end position="377"/>
    </location>
</feature>
<evidence type="ECO:0000256" key="1">
    <source>
        <dbReference type="ARBA" id="ARBA00010555"/>
    </source>
</evidence>
<dbReference type="InterPro" id="IPR004843">
    <property type="entry name" value="Calcineurin-like_PHP"/>
</dbReference>
<comment type="subunit">
    <text evidence="2 7">Heterodimer of SbcC and SbcD.</text>
</comment>
<comment type="function">
    <text evidence="7">SbcCD cleaves DNA hairpin structures. These structures can inhibit DNA replication and are intermediates in certain DNA recombination reactions. The complex acts as a 3'-&gt;5' double strand exonuclease that can open hairpins. It also has a 5' single-strand endonuclease activity.</text>
</comment>
<dbReference type="AlphaFoldDB" id="A0A948TPU4"/>